<dbReference type="InterPro" id="IPR029759">
    <property type="entry name" value="GPX_AS"/>
</dbReference>
<proteinExistence type="inferred from homology"/>
<keyword evidence="2 4" id="KW-0575">Peroxidase</keyword>
<dbReference type="CDD" id="cd00340">
    <property type="entry name" value="GSH_Peroxidase"/>
    <property type="match status" value="1"/>
</dbReference>
<dbReference type="PANTHER" id="PTHR11592">
    <property type="entry name" value="GLUTATHIONE PEROXIDASE"/>
    <property type="match status" value="1"/>
</dbReference>
<organism evidence="4">
    <name type="scientific">bioreactor metagenome</name>
    <dbReference type="NCBI Taxonomy" id="1076179"/>
    <lineage>
        <taxon>unclassified sequences</taxon>
        <taxon>metagenomes</taxon>
        <taxon>ecological metagenomes</taxon>
    </lineage>
</organism>
<dbReference type="PROSITE" id="PS51355">
    <property type="entry name" value="GLUTATHIONE_PEROXID_3"/>
    <property type="match status" value="1"/>
</dbReference>
<evidence type="ECO:0000256" key="2">
    <source>
        <dbReference type="ARBA" id="ARBA00022559"/>
    </source>
</evidence>
<reference evidence="4" key="1">
    <citation type="submission" date="2019-08" db="EMBL/GenBank/DDBJ databases">
        <authorList>
            <person name="Kucharzyk K."/>
            <person name="Murdoch R.W."/>
            <person name="Higgins S."/>
            <person name="Loffler F."/>
        </authorList>
    </citation>
    <scope>NUCLEOTIDE SEQUENCE</scope>
</reference>
<dbReference type="Gene3D" id="3.40.30.10">
    <property type="entry name" value="Glutaredoxin"/>
    <property type="match status" value="1"/>
</dbReference>
<dbReference type="PANTHER" id="PTHR11592:SF78">
    <property type="entry name" value="GLUTATHIONE PEROXIDASE"/>
    <property type="match status" value="1"/>
</dbReference>
<dbReference type="AlphaFoldDB" id="A0A644VGL8"/>
<dbReference type="GO" id="GO:0034599">
    <property type="term" value="P:cellular response to oxidative stress"/>
    <property type="evidence" value="ECO:0007669"/>
    <property type="project" value="TreeGrafter"/>
</dbReference>
<dbReference type="EMBL" id="VSSQ01000302">
    <property type="protein sequence ID" value="MPL90377.1"/>
    <property type="molecule type" value="Genomic_DNA"/>
</dbReference>
<evidence type="ECO:0000313" key="4">
    <source>
        <dbReference type="EMBL" id="MPL90377.1"/>
    </source>
</evidence>
<dbReference type="Pfam" id="PF00255">
    <property type="entry name" value="GSHPx"/>
    <property type="match status" value="1"/>
</dbReference>
<dbReference type="EC" id="1.11.1.22" evidence="4"/>
<sequence length="185" mass="21029">MNKFFTFLISALLLLVSSGVTAQEKKAAPQQDFYKLSFKTITGEKFDFSTLKGKKVLIVNTASKCGYTPQFKELEELHKKYGNNLVILGFPSNDFMNQDPGSNEEILAFCEENYGVTFTMMDKSSVKGDKKNIVYKWLTEKSGNGWNDKEPGWNFNKYLVDENGTLIEHYSSKVKPMSDEIISKL</sequence>
<comment type="caution">
    <text evidence="4">The sequence shown here is derived from an EMBL/GenBank/DDBJ whole genome shotgun (WGS) entry which is preliminary data.</text>
</comment>
<evidence type="ECO:0000256" key="1">
    <source>
        <dbReference type="ARBA" id="ARBA00006926"/>
    </source>
</evidence>
<dbReference type="InterPro" id="IPR036249">
    <property type="entry name" value="Thioredoxin-like_sf"/>
</dbReference>
<dbReference type="PIRSF" id="PIRSF000303">
    <property type="entry name" value="Glutathion_perox"/>
    <property type="match status" value="1"/>
</dbReference>
<gene>
    <name evidence="4" type="primary">gpx1_4</name>
    <name evidence="4" type="ORF">SDC9_36427</name>
</gene>
<dbReference type="InterPro" id="IPR000889">
    <property type="entry name" value="Glutathione_peroxidase"/>
</dbReference>
<dbReference type="GO" id="GO:0004601">
    <property type="term" value="F:peroxidase activity"/>
    <property type="evidence" value="ECO:0007669"/>
    <property type="project" value="UniProtKB-KW"/>
</dbReference>
<accession>A0A644VGL8</accession>
<name>A0A644VGL8_9ZZZZ</name>
<comment type="similarity">
    <text evidence="1">Belongs to the glutathione peroxidase family.</text>
</comment>
<protein>
    <submittedName>
        <fullName evidence="4">Hydroperoxy fatty acid reductase gpx1</fullName>
        <ecNumber evidence="4">1.11.1.22</ecNumber>
    </submittedName>
</protein>
<dbReference type="PRINTS" id="PR01011">
    <property type="entry name" value="GLUTPROXDASE"/>
</dbReference>
<dbReference type="PROSITE" id="PS00460">
    <property type="entry name" value="GLUTATHIONE_PEROXID_1"/>
    <property type="match status" value="1"/>
</dbReference>
<dbReference type="SUPFAM" id="SSF52833">
    <property type="entry name" value="Thioredoxin-like"/>
    <property type="match status" value="1"/>
</dbReference>
<evidence type="ECO:0000256" key="3">
    <source>
        <dbReference type="ARBA" id="ARBA00023002"/>
    </source>
</evidence>
<keyword evidence="3 4" id="KW-0560">Oxidoreductase</keyword>